<dbReference type="InterPro" id="IPR050302">
    <property type="entry name" value="Rab_GAP_TBC_domain"/>
</dbReference>
<protein>
    <recommendedName>
        <fullName evidence="3">Rab-GAP TBC domain-containing protein</fullName>
    </recommendedName>
</protein>
<feature type="compositionally biased region" description="Polar residues" evidence="2">
    <location>
        <begin position="1"/>
        <end position="18"/>
    </location>
</feature>
<feature type="compositionally biased region" description="Low complexity" evidence="2">
    <location>
        <begin position="126"/>
        <end position="147"/>
    </location>
</feature>
<dbReference type="AlphaFoldDB" id="A0A4S2MHU3"/>
<feature type="coiled-coil region" evidence="1">
    <location>
        <begin position="381"/>
        <end position="416"/>
    </location>
</feature>
<keyword evidence="5" id="KW-1185">Reference proteome</keyword>
<dbReference type="PROSITE" id="PS50086">
    <property type="entry name" value="TBC_RABGAP"/>
    <property type="match status" value="1"/>
</dbReference>
<evidence type="ECO:0000313" key="4">
    <source>
        <dbReference type="EMBL" id="TGZ76451.1"/>
    </source>
</evidence>
<dbReference type="STRING" id="341454.A0A4S2MHU3"/>
<name>A0A4S2MHU3_9PEZI</name>
<dbReference type="Gene3D" id="1.10.472.80">
    <property type="entry name" value="Ypt/Rab-GAP domain of gyp1p, domain 3"/>
    <property type="match status" value="1"/>
</dbReference>
<dbReference type="PANTHER" id="PTHR47219">
    <property type="entry name" value="RAB GTPASE-ACTIVATING PROTEIN 1-LIKE"/>
    <property type="match status" value="1"/>
</dbReference>
<feature type="compositionally biased region" description="Polar residues" evidence="2">
    <location>
        <begin position="260"/>
        <end position="269"/>
    </location>
</feature>
<dbReference type="PANTHER" id="PTHR47219:SF15">
    <property type="entry name" value="TBC1 DOMAIN FAMILY MEMBER 12 ISOFORM X1"/>
    <property type="match status" value="1"/>
</dbReference>
<dbReference type="GO" id="GO:0005096">
    <property type="term" value="F:GTPase activator activity"/>
    <property type="evidence" value="ECO:0007669"/>
    <property type="project" value="TreeGrafter"/>
</dbReference>
<dbReference type="GO" id="GO:0031267">
    <property type="term" value="F:small GTPase binding"/>
    <property type="evidence" value="ECO:0007669"/>
    <property type="project" value="TreeGrafter"/>
</dbReference>
<dbReference type="Proteomes" id="UP000298138">
    <property type="component" value="Unassembled WGS sequence"/>
</dbReference>
<dbReference type="InParanoid" id="A0A4S2MHU3"/>
<gene>
    <name evidence="4" type="ORF">EX30DRAFT_352628</name>
</gene>
<feature type="compositionally biased region" description="Basic and acidic residues" evidence="2">
    <location>
        <begin position="179"/>
        <end position="189"/>
    </location>
</feature>
<dbReference type="Pfam" id="PF00566">
    <property type="entry name" value="RabGAP-TBC"/>
    <property type="match status" value="1"/>
</dbReference>
<dbReference type="SUPFAM" id="SSF47923">
    <property type="entry name" value="Ypt/Rab-GAP domain of gyp1p"/>
    <property type="match status" value="2"/>
</dbReference>
<feature type="region of interest" description="Disordered" evidence="2">
    <location>
        <begin position="106"/>
        <end position="350"/>
    </location>
</feature>
<feature type="domain" description="Rab-GAP TBC" evidence="3">
    <location>
        <begin position="451"/>
        <end position="654"/>
    </location>
</feature>
<evidence type="ECO:0000256" key="1">
    <source>
        <dbReference type="SAM" id="Coils"/>
    </source>
</evidence>
<dbReference type="OrthoDB" id="289721at2759"/>
<feature type="compositionally biased region" description="Low complexity" evidence="2">
    <location>
        <begin position="19"/>
        <end position="33"/>
    </location>
</feature>
<feature type="compositionally biased region" description="Basic and acidic residues" evidence="2">
    <location>
        <begin position="278"/>
        <end position="289"/>
    </location>
</feature>
<organism evidence="4 5">
    <name type="scientific">Ascodesmis nigricans</name>
    <dbReference type="NCBI Taxonomy" id="341454"/>
    <lineage>
        <taxon>Eukaryota</taxon>
        <taxon>Fungi</taxon>
        <taxon>Dikarya</taxon>
        <taxon>Ascomycota</taxon>
        <taxon>Pezizomycotina</taxon>
        <taxon>Pezizomycetes</taxon>
        <taxon>Pezizales</taxon>
        <taxon>Ascodesmidaceae</taxon>
        <taxon>Ascodesmis</taxon>
    </lineage>
</organism>
<dbReference type="Gene3D" id="1.10.8.270">
    <property type="entry name" value="putative rabgap domain of human tbc1 domain family member 14 like domains"/>
    <property type="match status" value="1"/>
</dbReference>
<evidence type="ECO:0000259" key="3">
    <source>
        <dbReference type="PROSITE" id="PS50086"/>
    </source>
</evidence>
<sequence>MTTTSGIISPPYSRNGTESSSYASTTISSPASSLRLDDHSIVTDLNDFEDIGLTDDHDTPPRGRTRTAVPLRNPPKSSLPTALRDLTHSQIKRPNIPNLHTSLSHSAVDHLSTKPRKPQSQPPAPRRAATTAGARARSRNSSPAATPISAHPNGVRSSVLNGVANGIPMVSPGGPRRMSWKEQRKRSELLEQEYDSDDDVPPDTIFCNVPLSPRSSRHYSNTPSPDRGASPSPPTPKAGDSSVTPPVTIEINGKPRQERASPTTRSKSWNDALEELDPEAKELSEKLEEYADQAQLAAEQTHVQNITKQQQSAQGKKGKHDSPSLPQKPSSSLDQSCPMAAPPTLPPLQVSNGIIDPLPISKEKEAVLSRTRPAWLPPKSKEEEKRHLKEYQRMMRRSQDAERKRMERERAEHEARERMKSEHHNVWEKMIIPNWSQAVNQRETRELWWKGIAPRCRGQVWKLAFGNHLAVSSETFRLALKRGKEIELGVRKAPSMYSSKERELFTAIQRDVKTTFEDMKIFQEKGPLHESLTDLLTAYAMYRSDVGYVYGTHVIAGLLLLSLPTDTAFIALANILNRPLPLAFYTQDESAISRAYALFLKAFQYKLPSLFAHIHRNLTIPPVAYLEPMWMTLFALHCPPDITNRLWDVYAFEGDAFLVRTAIAVLSALESKLYGSREEVMAVLGWSATARWDLGAAMGMVVGEGEAVGEKAETVEEAFMKLVRAAGKEEAGREMMEV</sequence>
<feature type="region of interest" description="Disordered" evidence="2">
    <location>
        <begin position="1"/>
        <end position="82"/>
    </location>
</feature>
<feature type="compositionally biased region" description="Low complexity" evidence="2">
    <location>
        <begin position="323"/>
        <end position="336"/>
    </location>
</feature>
<evidence type="ECO:0000256" key="2">
    <source>
        <dbReference type="SAM" id="MobiDB-lite"/>
    </source>
</evidence>
<keyword evidence="1" id="KW-0175">Coiled coil</keyword>
<dbReference type="EMBL" id="ML220178">
    <property type="protein sequence ID" value="TGZ76451.1"/>
    <property type="molecule type" value="Genomic_DNA"/>
</dbReference>
<dbReference type="Gene3D" id="1.10.10.750">
    <property type="entry name" value="Ypt/Rab-GAP domain of gyp1p, domain 1"/>
    <property type="match status" value="1"/>
</dbReference>
<accession>A0A4S2MHU3</accession>
<dbReference type="InterPro" id="IPR035969">
    <property type="entry name" value="Rab-GAP_TBC_sf"/>
</dbReference>
<reference evidence="4 5" key="1">
    <citation type="submission" date="2019-04" db="EMBL/GenBank/DDBJ databases">
        <title>Comparative genomics and transcriptomics to analyze fruiting body development in filamentous ascomycetes.</title>
        <authorList>
            <consortium name="DOE Joint Genome Institute"/>
            <person name="Lutkenhaus R."/>
            <person name="Traeger S."/>
            <person name="Breuer J."/>
            <person name="Kuo A."/>
            <person name="Lipzen A."/>
            <person name="Pangilinan J."/>
            <person name="Dilworth D."/>
            <person name="Sandor L."/>
            <person name="Poggeler S."/>
            <person name="Barry K."/>
            <person name="Grigoriev I.V."/>
            <person name="Nowrousian M."/>
        </authorList>
    </citation>
    <scope>NUCLEOTIDE SEQUENCE [LARGE SCALE GENOMIC DNA]</scope>
    <source>
        <strain evidence="4 5">CBS 389.68</strain>
    </source>
</reference>
<dbReference type="SMART" id="SM00164">
    <property type="entry name" value="TBC"/>
    <property type="match status" value="1"/>
</dbReference>
<feature type="compositionally biased region" description="Acidic residues" evidence="2">
    <location>
        <begin position="190"/>
        <end position="201"/>
    </location>
</feature>
<proteinExistence type="predicted"/>
<dbReference type="InterPro" id="IPR000195">
    <property type="entry name" value="Rab-GAP-TBC_dom"/>
</dbReference>
<evidence type="ECO:0000313" key="5">
    <source>
        <dbReference type="Proteomes" id="UP000298138"/>
    </source>
</evidence>